<dbReference type="GO" id="GO:0003677">
    <property type="term" value="F:DNA binding"/>
    <property type="evidence" value="ECO:0007669"/>
    <property type="project" value="InterPro"/>
</dbReference>
<reference evidence="2" key="1">
    <citation type="journal article" date="2015" name="Nature">
        <title>Complex archaea that bridge the gap between prokaryotes and eukaryotes.</title>
        <authorList>
            <person name="Spang A."/>
            <person name="Saw J.H."/>
            <person name="Jorgensen S.L."/>
            <person name="Zaremba-Niedzwiedzka K."/>
            <person name="Martijn J."/>
            <person name="Lind A.E."/>
            <person name="van Eijk R."/>
            <person name="Schleper C."/>
            <person name="Guy L."/>
            <person name="Ettema T.J."/>
        </authorList>
    </citation>
    <scope>NUCLEOTIDE SEQUENCE</scope>
</reference>
<dbReference type="InterPro" id="IPR047654">
    <property type="entry name" value="IS1634_transpos"/>
</dbReference>
<organism evidence="2">
    <name type="scientific">marine sediment metagenome</name>
    <dbReference type="NCBI Taxonomy" id="412755"/>
    <lineage>
        <taxon>unclassified sequences</taxon>
        <taxon>metagenomes</taxon>
        <taxon>ecological metagenomes</taxon>
    </lineage>
</organism>
<dbReference type="PANTHER" id="PTHR34614">
    <property type="match status" value="1"/>
</dbReference>
<accession>A0A0F9F5J8</accession>
<gene>
    <name evidence="2" type="ORF">LCGC14_1992000</name>
</gene>
<sequence length="558" mass="65231">MVYLTRKKKKGKNYLYLEEKAWINGRTRRTWQKYLGPEDKLKDIKFNSLLTRHANEVEVQTIEFGSSAALWQMTEEIELAKIIDANTGKKRKQNLSLGEYITIAAINRCVAPCSKSKLKRWYEKDWLSTRYDINPKVLNAQTYWNHFQYLNKEVLVQIELALGQIVVDKYDLDLDSLFYDPTNFFTFSKGSEESELLQFGHSKENRNGCRLVNYWLLCVRESGVPLMHETYAGNTQDAQEFKQVPQRIADRLLALGRDPKRITLVFDKGNHSKDAFAAIDEIKLGFIASRRNSTHKDLLHVPRDEFTKTILPITKKAVEYFKTTKKIYWKDRIIYVVLDPLKQKKYTIRFGERLEEKVLEIKEYFKDRLNVKMWSKKKAVEEKLKSMVGKRPLADVIITEVQGTDGNMTLTVSIDEKTRKTHEATLGRTILFTNCEEWTPEAVIWSYREQYIVEHAFRDMKSPTAIAVRPMYHHADTSIRAHVFLCVISLLLLSLLRLKLARKSIATSYDELLYELRSIHVLKILTSLKAKPLWKLEKITKNASKFFRALNLKRLLAN</sequence>
<feature type="domain" description="Transposase IS4-like" evidence="1">
    <location>
        <begin position="206"/>
        <end position="468"/>
    </location>
</feature>
<dbReference type="NCBIfam" id="NF033559">
    <property type="entry name" value="transpos_IS1634"/>
    <property type="match status" value="1"/>
</dbReference>
<proteinExistence type="predicted"/>
<dbReference type="InterPro" id="IPR012337">
    <property type="entry name" value="RNaseH-like_sf"/>
</dbReference>
<dbReference type="PANTHER" id="PTHR34614:SF2">
    <property type="entry name" value="TRANSPOSASE IS4-LIKE DOMAIN-CONTAINING PROTEIN"/>
    <property type="match status" value="1"/>
</dbReference>
<comment type="caution">
    <text evidence="2">The sequence shown here is derived from an EMBL/GenBank/DDBJ whole genome shotgun (WGS) entry which is preliminary data.</text>
</comment>
<evidence type="ECO:0000313" key="2">
    <source>
        <dbReference type="EMBL" id="KKL81714.1"/>
    </source>
</evidence>
<name>A0A0F9F5J8_9ZZZZ</name>
<dbReference type="GO" id="GO:0004803">
    <property type="term" value="F:transposase activity"/>
    <property type="evidence" value="ECO:0007669"/>
    <property type="project" value="InterPro"/>
</dbReference>
<dbReference type="GO" id="GO:0006313">
    <property type="term" value="P:DNA transposition"/>
    <property type="evidence" value="ECO:0007669"/>
    <property type="project" value="InterPro"/>
</dbReference>
<dbReference type="AlphaFoldDB" id="A0A0F9F5J8"/>
<dbReference type="Pfam" id="PF01609">
    <property type="entry name" value="DDE_Tnp_1"/>
    <property type="match status" value="1"/>
</dbReference>
<dbReference type="EMBL" id="LAZR01022482">
    <property type="protein sequence ID" value="KKL81714.1"/>
    <property type="molecule type" value="Genomic_DNA"/>
</dbReference>
<dbReference type="InterPro" id="IPR002559">
    <property type="entry name" value="Transposase_11"/>
</dbReference>
<evidence type="ECO:0000259" key="1">
    <source>
        <dbReference type="Pfam" id="PF01609"/>
    </source>
</evidence>
<protein>
    <recommendedName>
        <fullName evidence="1">Transposase IS4-like domain-containing protein</fullName>
    </recommendedName>
</protein>
<dbReference type="SUPFAM" id="SSF53098">
    <property type="entry name" value="Ribonuclease H-like"/>
    <property type="match status" value="1"/>
</dbReference>